<keyword evidence="11 12" id="KW-0407">Ion channel</keyword>
<dbReference type="GO" id="GO:0005921">
    <property type="term" value="C:gap junction"/>
    <property type="evidence" value="ECO:0007669"/>
    <property type="project" value="UniProtKB-SubCell"/>
</dbReference>
<evidence type="ECO:0000256" key="11">
    <source>
        <dbReference type="ARBA" id="ARBA00023303"/>
    </source>
</evidence>
<evidence type="ECO:0000256" key="2">
    <source>
        <dbReference type="ARBA" id="ARBA00004651"/>
    </source>
</evidence>
<feature type="transmembrane region" description="Helical" evidence="12">
    <location>
        <begin position="193"/>
        <end position="214"/>
    </location>
</feature>
<dbReference type="GO" id="GO:0007602">
    <property type="term" value="P:phototransduction"/>
    <property type="evidence" value="ECO:0007669"/>
    <property type="project" value="TreeGrafter"/>
</dbReference>
<comment type="similarity">
    <text evidence="12">Belongs to the pannexin family.</text>
</comment>
<comment type="subcellular location">
    <subcellularLocation>
        <location evidence="1">Cell junction</location>
        <location evidence="1">Gap junction</location>
    </subcellularLocation>
    <subcellularLocation>
        <location evidence="2 12">Cell membrane</location>
        <topology evidence="2 12">Multi-pass membrane protein</topology>
    </subcellularLocation>
</comment>
<feature type="transmembrane region" description="Helical" evidence="12">
    <location>
        <begin position="32"/>
        <end position="54"/>
    </location>
</feature>
<evidence type="ECO:0000313" key="14">
    <source>
        <dbReference type="RefSeq" id="XP_011495845.1"/>
    </source>
</evidence>
<evidence type="ECO:0000256" key="7">
    <source>
        <dbReference type="ARBA" id="ARBA00022949"/>
    </source>
</evidence>
<dbReference type="Pfam" id="PF00876">
    <property type="entry name" value="Innexin"/>
    <property type="match status" value="1"/>
</dbReference>
<dbReference type="CTD" id="44266"/>
<dbReference type="GO" id="GO:0034220">
    <property type="term" value="P:monoatomic ion transmembrane transport"/>
    <property type="evidence" value="ECO:0007669"/>
    <property type="project" value="UniProtKB-KW"/>
</dbReference>
<evidence type="ECO:0000256" key="9">
    <source>
        <dbReference type="ARBA" id="ARBA00023065"/>
    </source>
</evidence>
<keyword evidence="13" id="KW-1185">Reference proteome</keyword>
<keyword evidence="6" id="KW-0303">Gap junction</keyword>
<dbReference type="KEGG" id="csol:105360601"/>
<evidence type="ECO:0000256" key="3">
    <source>
        <dbReference type="ARBA" id="ARBA00022448"/>
    </source>
</evidence>
<keyword evidence="10 12" id="KW-0472">Membrane</keyword>
<keyword evidence="3 12" id="KW-0813">Transport</keyword>
<dbReference type="GeneID" id="105360601"/>
<keyword evidence="8 12" id="KW-1133">Transmembrane helix</keyword>
<dbReference type="PROSITE" id="PS51013">
    <property type="entry name" value="PANNEXIN"/>
    <property type="match status" value="1"/>
</dbReference>
<sequence length="397" mass="44842">MAVFGLVSAVAGFVKVRYLIDKAIIDNMVFRAHYRITAAILFACCIIVTANNLIGDPINCISDGAVPGHVINTYCWITYTFTLPANNVKQIGTHVAHPGLGGDYGEKRYHSYYQWVPFMLFFQGVLFYVPHWMWKQWEEGKIRTISEGMRGATMDSKGERHARMQRLVQYIFDTMHLHNSYAAGYFFCEALNFFNVVGNIFFIDTFLGGAFLTYGSDVVKFSNMNQEQRTDPMIEVFPRVTKCTFHKFGASGTIQKHDALCVLALNILNEKIYIFLWFWFIVLAVMSGLALLYSMAVVLLPSTRETILKKRFKFGTPAGVSTLIRKTQVGDFLLLHLLGQNMNMVVFNEVLDELCRLIHAEGSSSGTSPVSVPSAPSTLEMSPIYPEIEQFSKDTEI</sequence>
<keyword evidence="4" id="KW-1003">Cell membrane</keyword>
<dbReference type="PANTHER" id="PTHR11893:SF37">
    <property type="entry name" value="INNEXIN INX3"/>
    <property type="match status" value="1"/>
</dbReference>
<evidence type="ECO:0000256" key="4">
    <source>
        <dbReference type="ARBA" id="ARBA00022475"/>
    </source>
</evidence>
<feature type="transmembrane region" description="Helical" evidence="12">
    <location>
        <begin position="112"/>
        <end position="134"/>
    </location>
</feature>
<evidence type="ECO:0000256" key="8">
    <source>
        <dbReference type="ARBA" id="ARBA00022989"/>
    </source>
</evidence>
<evidence type="ECO:0000256" key="1">
    <source>
        <dbReference type="ARBA" id="ARBA00004610"/>
    </source>
</evidence>
<dbReference type="RefSeq" id="XP_011495845.1">
    <property type="nucleotide sequence ID" value="XM_011497543.1"/>
</dbReference>
<name>A0AAJ6YD36_9HYME</name>
<dbReference type="AlphaFoldDB" id="A0AAJ6YD36"/>
<dbReference type="InterPro" id="IPR000990">
    <property type="entry name" value="Innexin"/>
</dbReference>
<accession>A0AAJ6YD36</accession>
<protein>
    <recommendedName>
        <fullName evidence="12">Innexin</fullName>
    </recommendedName>
</protein>
<dbReference type="PANTHER" id="PTHR11893">
    <property type="entry name" value="INNEXIN"/>
    <property type="match status" value="1"/>
</dbReference>
<evidence type="ECO:0000256" key="6">
    <source>
        <dbReference type="ARBA" id="ARBA00022868"/>
    </source>
</evidence>
<keyword evidence="7" id="KW-0965">Cell junction</keyword>
<feature type="transmembrane region" description="Helical" evidence="12">
    <location>
        <begin position="272"/>
        <end position="300"/>
    </location>
</feature>
<gene>
    <name evidence="14" type="primary">LOC105360601</name>
    <name evidence="12" type="synonym">inx</name>
</gene>
<evidence type="ECO:0000256" key="10">
    <source>
        <dbReference type="ARBA" id="ARBA00023136"/>
    </source>
</evidence>
<evidence type="ECO:0000256" key="5">
    <source>
        <dbReference type="ARBA" id="ARBA00022692"/>
    </source>
</evidence>
<dbReference type="Proteomes" id="UP000695007">
    <property type="component" value="Unplaced"/>
</dbReference>
<dbReference type="PRINTS" id="PR01262">
    <property type="entry name" value="INNEXIN"/>
</dbReference>
<dbReference type="GO" id="GO:0005886">
    <property type="term" value="C:plasma membrane"/>
    <property type="evidence" value="ECO:0007669"/>
    <property type="project" value="UniProtKB-SubCell"/>
</dbReference>
<evidence type="ECO:0000313" key="13">
    <source>
        <dbReference type="Proteomes" id="UP000695007"/>
    </source>
</evidence>
<reference evidence="14" key="1">
    <citation type="submission" date="2025-08" db="UniProtKB">
        <authorList>
            <consortium name="RefSeq"/>
        </authorList>
    </citation>
    <scope>IDENTIFICATION</scope>
</reference>
<keyword evidence="5 12" id="KW-0812">Transmembrane</keyword>
<evidence type="ECO:0000256" key="12">
    <source>
        <dbReference type="RuleBase" id="RU010713"/>
    </source>
</evidence>
<proteinExistence type="inferred from homology"/>
<dbReference type="GO" id="GO:0005243">
    <property type="term" value="F:gap junction channel activity"/>
    <property type="evidence" value="ECO:0007669"/>
    <property type="project" value="TreeGrafter"/>
</dbReference>
<organism evidence="13 14">
    <name type="scientific">Ceratosolen solmsi marchali</name>
    <dbReference type="NCBI Taxonomy" id="326594"/>
    <lineage>
        <taxon>Eukaryota</taxon>
        <taxon>Metazoa</taxon>
        <taxon>Ecdysozoa</taxon>
        <taxon>Arthropoda</taxon>
        <taxon>Hexapoda</taxon>
        <taxon>Insecta</taxon>
        <taxon>Pterygota</taxon>
        <taxon>Neoptera</taxon>
        <taxon>Endopterygota</taxon>
        <taxon>Hymenoptera</taxon>
        <taxon>Apocrita</taxon>
        <taxon>Proctotrupomorpha</taxon>
        <taxon>Chalcidoidea</taxon>
        <taxon>Agaonidae</taxon>
        <taxon>Agaoninae</taxon>
        <taxon>Ceratosolen</taxon>
    </lineage>
</organism>
<comment type="function">
    <text evidence="12">Structural component of the gap junctions.</text>
</comment>
<keyword evidence="9 12" id="KW-0406">Ion transport</keyword>